<dbReference type="Proteomes" id="UP000076510">
    <property type="component" value="Unassembled WGS sequence"/>
</dbReference>
<keyword evidence="1" id="KW-0472">Membrane</keyword>
<keyword evidence="1" id="KW-1133">Transmembrane helix</keyword>
<feature type="transmembrane region" description="Helical" evidence="1">
    <location>
        <begin position="38"/>
        <end position="60"/>
    </location>
</feature>
<feature type="transmembrane region" description="Helical" evidence="1">
    <location>
        <begin position="12"/>
        <end position="32"/>
    </location>
</feature>
<protein>
    <submittedName>
        <fullName evidence="2">Uncharacterized protein</fullName>
    </submittedName>
</protein>
<comment type="caution">
    <text evidence="2">The sequence shown here is derived from an EMBL/GenBank/DDBJ whole genome shotgun (WGS) entry which is preliminary data.</text>
</comment>
<dbReference type="AlphaFoldDB" id="A0A165LZE9"/>
<reference evidence="3" key="1">
    <citation type="submission" date="2016-01" db="EMBL/GenBank/DDBJ databases">
        <title>Whole genome sequencing of Bhargavaea cecembensis T14.</title>
        <authorList>
            <person name="Hong K.W."/>
        </authorList>
    </citation>
    <scope>NUCLEOTIDE SEQUENCE [LARGE SCALE GENOMIC DNA]</scope>
    <source>
        <strain evidence="3">M19</strain>
    </source>
</reference>
<gene>
    <name evidence="2" type="ORF">AV649_11655</name>
</gene>
<name>A0A165LZE9_9BACI</name>
<accession>A0A165LZE9</accession>
<proteinExistence type="predicted"/>
<evidence type="ECO:0000256" key="1">
    <source>
        <dbReference type="SAM" id="Phobius"/>
    </source>
</evidence>
<keyword evidence="1" id="KW-0812">Transmembrane</keyword>
<evidence type="ECO:0000313" key="2">
    <source>
        <dbReference type="EMBL" id="KZE53409.1"/>
    </source>
</evidence>
<sequence>MKIERKIRSYIGLTVLIIVYSTLVISFVYYIFELNELMLTAIIAFIGAIIGGLISGLLTLSGVNLTLRQQQAERLEEKYNIYNLIFSELLHKNIRLQTSMKSLNEKDFNNVIQDVYKSAEVLSEVSKQLVSQASAVNPETLTIIKSTIWVAEQIMGYIDHATENSYENCIIISTLIEEYYNRVAQNDVDLEECGRALRKKISEYEVKGWV</sequence>
<evidence type="ECO:0000313" key="3">
    <source>
        <dbReference type="Proteomes" id="UP000076510"/>
    </source>
</evidence>
<dbReference type="EMBL" id="LQQY01000002">
    <property type="protein sequence ID" value="KZE53409.1"/>
    <property type="molecule type" value="Genomic_DNA"/>
</dbReference>
<organism evidence="2 3">
    <name type="scientific">Rossellomorea marisflavi</name>
    <dbReference type="NCBI Taxonomy" id="189381"/>
    <lineage>
        <taxon>Bacteria</taxon>
        <taxon>Bacillati</taxon>
        <taxon>Bacillota</taxon>
        <taxon>Bacilli</taxon>
        <taxon>Bacillales</taxon>
        <taxon>Bacillaceae</taxon>
        <taxon>Rossellomorea</taxon>
    </lineage>
</organism>